<dbReference type="EC" id="3.1.3.3" evidence="3"/>
<organism evidence="11 12">
    <name type="scientific">Salinarimonas ramus</name>
    <dbReference type="NCBI Taxonomy" id="690164"/>
    <lineage>
        <taxon>Bacteria</taxon>
        <taxon>Pseudomonadati</taxon>
        <taxon>Pseudomonadota</taxon>
        <taxon>Alphaproteobacteria</taxon>
        <taxon>Hyphomicrobiales</taxon>
        <taxon>Salinarimonadaceae</taxon>
        <taxon>Salinarimonas</taxon>
    </lineage>
</organism>
<dbReference type="GO" id="GO:0006564">
    <property type="term" value="P:L-serine biosynthetic process"/>
    <property type="evidence" value="ECO:0007669"/>
    <property type="project" value="UniProtKB-KW"/>
</dbReference>
<sequence length="218" mass="23028">MRYKVVSLDFDHTLTDGVTAIEHYAAAVGRLDLVRVAEAEFRAGTLTTREFSDRTAHIFAGAGRADVDAVAGRIALLSGVDELVRELTSRGLVVVVNSVGYRALLHTFQRRTGCRDVSGVDLVLDGDTYTGAVERYFALEDKIAFAANAAGSIGCSLEEVVAVGDGLSDMQLFAAVGRSIAFNADPVTKASADVSVDGGDVSPLRTALLDEIFGKVEA</sequence>
<evidence type="ECO:0000256" key="9">
    <source>
        <dbReference type="ARBA" id="ARBA00048138"/>
    </source>
</evidence>
<comment type="pathway">
    <text evidence="2">Amino-acid biosynthesis; L-serine biosynthesis; L-serine from 3-phospho-D-glycerate: step 3/3.</text>
</comment>
<dbReference type="InterPro" id="IPR023214">
    <property type="entry name" value="HAD_sf"/>
</dbReference>
<evidence type="ECO:0000256" key="10">
    <source>
        <dbReference type="ARBA" id="ARBA00048523"/>
    </source>
</evidence>
<dbReference type="SUPFAM" id="SSF56784">
    <property type="entry name" value="HAD-like"/>
    <property type="match status" value="1"/>
</dbReference>
<name>A0A917V2J5_9HYPH</name>
<reference evidence="11 12" key="1">
    <citation type="journal article" date="2014" name="Int. J. Syst. Evol. Microbiol.">
        <title>Complete genome sequence of Corynebacterium casei LMG S-19264T (=DSM 44701T), isolated from a smear-ripened cheese.</title>
        <authorList>
            <consortium name="US DOE Joint Genome Institute (JGI-PGF)"/>
            <person name="Walter F."/>
            <person name="Albersmeier A."/>
            <person name="Kalinowski J."/>
            <person name="Ruckert C."/>
        </authorList>
    </citation>
    <scope>NUCLEOTIDE SEQUENCE [LARGE SCALE GENOMIC DNA]</scope>
    <source>
        <strain evidence="11 12">CGMCC 1.9161</strain>
    </source>
</reference>
<accession>A0A917V2J5</accession>
<dbReference type="Proteomes" id="UP000600449">
    <property type="component" value="Unassembled WGS sequence"/>
</dbReference>
<dbReference type="Pfam" id="PF12710">
    <property type="entry name" value="HAD"/>
    <property type="match status" value="1"/>
</dbReference>
<dbReference type="InterPro" id="IPR036412">
    <property type="entry name" value="HAD-like_sf"/>
</dbReference>
<keyword evidence="5" id="KW-0479">Metal-binding</keyword>
<protein>
    <recommendedName>
        <fullName evidence="3">phosphoserine phosphatase</fullName>
        <ecNumber evidence="3">3.1.3.3</ecNumber>
    </recommendedName>
</protein>
<dbReference type="NCBIfam" id="TIGR01488">
    <property type="entry name" value="HAD-SF-IB"/>
    <property type="match status" value="1"/>
</dbReference>
<evidence type="ECO:0000256" key="4">
    <source>
        <dbReference type="ARBA" id="ARBA00022605"/>
    </source>
</evidence>
<keyword evidence="7" id="KW-0460">Magnesium</keyword>
<dbReference type="PANTHER" id="PTHR43344:SF2">
    <property type="entry name" value="PHOSPHOSERINE PHOSPHATASE"/>
    <property type="match status" value="1"/>
</dbReference>
<gene>
    <name evidence="11" type="ORF">GCM10011322_06190</name>
</gene>
<dbReference type="GO" id="GO:0000287">
    <property type="term" value="F:magnesium ion binding"/>
    <property type="evidence" value="ECO:0007669"/>
    <property type="project" value="TreeGrafter"/>
</dbReference>
<dbReference type="PANTHER" id="PTHR43344">
    <property type="entry name" value="PHOSPHOSERINE PHOSPHATASE"/>
    <property type="match status" value="1"/>
</dbReference>
<evidence type="ECO:0000256" key="8">
    <source>
        <dbReference type="ARBA" id="ARBA00023299"/>
    </source>
</evidence>
<dbReference type="EMBL" id="BMMF01000002">
    <property type="protein sequence ID" value="GGK22278.1"/>
    <property type="molecule type" value="Genomic_DNA"/>
</dbReference>
<evidence type="ECO:0000256" key="3">
    <source>
        <dbReference type="ARBA" id="ARBA00012640"/>
    </source>
</evidence>
<dbReference type="AlphaFoldDB" id="A0A917V2J5"/>
<evidence type="ECO:0000256" key="5">
    <source>
        <dbReference type="ARBA" id="ARBA00022723"/>
    </source>
</evidence>
<comment type="cofactor">
    <cofactor evidence="1">
        <name>Mg(2+)</name>
        <dbReference type="ChEBI" id="CHEBI:18420"/>
    </cofactor>
</comment>
<evidence type="ECO:0000256" key="7">
    <source>
        <dbReference type="ARBA" id="ARBA00022842"/>
    </source>
</evidence>
<dbReference type="Gene3D" id="3.40.50.1000">
    <property type="entry name" value="HAD superfamily/HAD-like"/>
    <property type="match status" value="1"/>
</dbReference>
<proteinExistence type="predicted"/>
<evidence type="ECO:0000313" key="12">
    <source>
        <dbReference type="Proteomes" id="UP000600449"/>
    </source>
</evidence>
<dbReference type="GO" id="GO:0036424">
    <property type="term" value="F:L-phosphoserine phosphatase activity"/>
    <property type="evidence" value="ECO:0007669"/>
    <property type="project" value="TreeGrafter"/>
</dbReference>
<evidence type="ECO:0000313" key="11">
    <source>
        <dbReference type="EMBL" id="GGK22278.1"/>
    </source>
</evidence>
<comment type="catalytic activity">
    <reaction evidence="10">
        <text>O-phospho-D-serine + H2O = D-serine + phosphate</text>
        <dbReference type="Rhea" id="RHEA:24873"/>
        <dbReference type="ChEBI" id="CHEBI:15377"/>
        <dbReference type="ChEBI" id="CHEBI:35247"/>
        <dbReference type="ChEBI" id="CHEBI:43474"/>
        <dbReference type="ChEBI" id="CHEBI:58680"/>
        <dbReference type="EC" id="3.1.3.3"/>
    </reaction>
</comment>
<evidence type="ECO:0000256" key="1">
    <source>
        <dbReference type="ARBA" id="ARBA00001946"/>
    </source>
</evidence>
<keyword evidence="8" id="KW-0718">Serine biosynthesis</keyword>
<evidence type="ECO:0000256" key="6">
    <source>
        <dbReference type="ARBA" id="ARBA00022801"/>
    </source>
</evidence>
<dbReference type="GO" id="GO:0005737">
    <property type="term" value="C:cytoplasm"/>
    <property type="evidence" value="ECO:0007669"/>
    <property type="project" value="TreeGrafter"/>
</dbReference>
<evidence type="ECO:0000256" key="2">
    <source>
        <dbReference type="ARBA" id="ARBA00005135"/>
    </source>
</evidence>
<dbReference type="InterPro" id="IPR050582">
    <property type="entry name" value="HAD-like_SerB"/>
</dbReference>
<comment type="catalytic activity">
    <reaction evidence="9">
        <text>O-phospho-L-serine + H2O = L-serine + phosphate</text>
        <dbReference type="Rhea" id="RHEA:21208"/>
        <dbReference type="ChEBI" id="CHEBI:15377"/>
        <dbReference type="ChEBI" id="CHEBI:33384"/>
        <dbReference type="ChEBI" id="CHEBI:43474"/>
        <dbReference type="ChEBI" id="CHEBI:57524"/>
        <dbReference type="EC" id="3.1.3.3"/>
    </reaction>
</comment>
<comment type="caution">
    <text evidence="11">The sequence shown here is derived from an EMBL/GenBank/DDBJ whole genome shotgun (WGS) entry which is preliminary data.</text>
</comment>
<keyword evidence="12" id="KW-1185">Reference proteome</keyword>
<keyword evidence="4" id="KW-0028">Amino-acid biosynthesis</keyword>
<keyword evidence="6" id="KW-0378">Hydrolase</keyword>
<dbReference type="RefSeq" id="WP_188909465.1">
    <property type="nucleotide sequence ID" value="NZ_BMMF01000002.1"/>
</dbReference>